<dbReference type="GO" id="GO:0003824">
    <property type="term" value="F:catalytic activity"/>
    <property type="evidence" value="ECO:0007669"/>
    <property type="project" value="InterPro"/>
</dbReference>
<evidence type="ECO:0000313" key="2">
    <source>
        <dbReference type="EMBL" id="MDA7418987.1"/>
    </source>
</evidence>
<dbReference type="InterPro" id="IPR050509">
    <property type="entry name" value="CoA-transferase_III"/>
</dbReference>
<gene>
    <name evidence="2" type="ORF">PGB34_21670</name>
</gene>
<dbReference type="AlphaFoldDB" id="A0AAE3T314"/>
<evidence type="ECO:0000313" key="3">
    <source>
        <dbReference type="Proteomes" id="UP001212602"/>
    </source>
</evidence>
<proteinExistence type="predicted"/>
<name>A0AAE3T314_9BURK</name>
<sequence>MSGTGQGPLAGLRVVEMAGLAPGPFAAMMLADMGAQVLRIDRPDPAARAMPQQFWFTDRNRRSIALDLKHEEGAALARRLIGQADALIEGFRPGVMERLGLGPDACLALNPRLVYGRMTGWGQEGPLAQAPGHDINYIALAGALDAIGPAGGAPVVPLNLVGDFGGGGMYLAFGIACALIEAARSGKGQVVDAAMVDGAASLMTYFYSYLAGGKWQGRGQGTLGGAAPHYGVYETRDGKYISIGSAEPKFYAELLRATGLDQEELPDRADPAQWPALRERLSAVFRTRTRDEWDALLGRSQVCFAPVLDLREAAAHPHNVARQTFVEIDGHLQPAPAPRFSRTPSARPQPGVAPGVDVQAALEGWGLSGEDIGALAARGVVA</sequence>
<dbReference type="RefSeq" id="WP_271430188.1">
    <property type="nucleotide sequence ID" value="NZ_JAQIPB010000013.1"/>
</dbReference>
<dbReference type="Proteomes" id="UP001212602">
    <property type="component" value="Unassembled WGS sequence"/>
</dbReference>
<organism evidence="2 3">
    <name type="scientific">Xenophilus arseniciresistens</name>
    <dbReference type="NCBI Taxonomy" id="1283306"/>
    <lineage>
        <taxon>Bacteria</taxon>
        <taxon>Pseudomonadati</taxon>
        <taxon>Pseudomonadota</taxon>
        <taxon>Betaproteobacteria</taxon>
        <taxon>Burkholderiales</taxon>
        <taxon>Comamonadaceae</taxon>
        <taxon>Xenophilus</taxon>
    </lineage>
</organism>
<keyword evidence="3" id="KW-1185">Reference proteome</keyword>
<dbReference type="SUPFAM" id="SSF89796">
    <property type="entry name" value="CoA-transferase family III (CaiB/BaiF)"/>
    <property type="match status" value="1"/>
</dbReference>
<dbReference type="Pfam" id="PF02515">
    <property type="entry name" value="CoA_transf_3"/>
    <property type="match status" value="1"/>
</dbReference>
<comment type="caution">
    <text evidence="2">The sequence shown here is derived from an EMBL/GenBank/DDBJ whole genome shotgun (WGS) entry which is preliminary data.</text>
</comment>
<feature type="region of interest" description="Disordered" evidence="1">
    <location>
        <begin position="333"/>
        <end position="353"/>
    </location>
</feature>
<dbReference type="EMBL" id="JAQIPB010000013">
    <property type="protein sequence ID" value="MDA7418987.1"/>
    <property type="molecule type" value="Genomic_DNA"/>
</dbReference>
<protein>
    <submittedName>
        <fullName evidence="2">CaiB/BaiF CoA-transferase family protein</fullName>
    </submittedName>
</protein>
<dbReference type="InterPro" id="IPR044855">
    <property type="entry name" value="CoA-Trfase_III_dom3_sf"/>
</dbReference>
<dbReference type="InterPro" id="IPR023606">
    <property type="entry name" value="CoA-Trfase_III_dom_1_sf"/>
</dbReference>
<accession>A0AAE3T314</accession>
<dbReference type="InterPro" id="IPR003673">
    <property type="entry name" value="CoA-Trfase_fam_III"/>
</dbReference>
<dbReference type="PANTHER" id="PTHR48228">
    <property type="entry name" value="SUCCINYL-COA--D-CITRAMALATE COA-TRANSFERASE"/>
    <property type="match status" value="1"/>
</dbReference>
<dbReference type="PANTHER" id="PTHR48228:SF5">
    <property type="entry name" value="ALPHA-METHYLACYL-COA RACEMASE"/>
    <property type="match status" value="1"/>
</dbReference>
<dbReference type="Gene3D" id="3.40.50.10540">
    <property type="entry name" value="Crotonobetainyl-coa:carnitine coa-transferase, domain 1"/>
    <property type="match status" value="1"/>
</dbReference>
<reference evidence="2" key="1">
    <citation type="submission" date="2023-01" db="EMBL/GenBank/DDBJ databases">
        <title>Xenophilus mangrovi sp. nov., isolated from soil of Mangrove nature reserve.</title>
        <authorList>
            <person name="Xu S."/>
            <person name="Liu Z."/>
            <person name="Xu Y."/>
        </authorList>
    </citation>
    <scope>NUCLEOTIDE SEQUENCE</scope>
    <source>
        <strain evidence="2">YW8</strain>
    </source>
</reference>
<evidence type="ECO:0000256" key="1">
    <source>
        <dbReference type="SAM" id="MobiDB-lite"/>
    </source>
</evidence>
<dbReference type="Gene3D" id="3.30.1540.10">
    <property type="entry name" value="formyl-coa transferase, domain 3"/>
    <property type="match status" value="1"/>
</dbReference>